<evidence type="ECO:0000256" key="3">
    <source>
        <dbReference type="RuleBase" id="RU363129"/>
    </source>
</evidence>
<dbReference type="Gene3D" id="3.40.50.11350">
    <property type="match status" value="1"/>
</dbReference>
<name>A0A820LJ50_9BILA</name>
<keyword evidence="1 3" id="KW-0328">Glycosyltransferase</keyword>
<dbReference type="GO" id="GO:0008107">
    <property type="term" value="F:galactoside 2-alpha-L-fucosyltransferase activity"/>
    <property type="evidence" value="ECO:0007669"/>
    <property type="project" value="InterPro"/>
</dbReference>
<evidence type="ECO:0000256" key="1">
    <source>
        <dbReference type="ARBA" id="ARBA00022676"/>
    </source>
</evidence>
<dbReference type="AlphaFoldDB" id="A0A820LJ50"/>
<protein>
    <recommendedName>
        <fullName evidence="3">L-Fucosyltransferase</fullName>
        <ecNumber evidence="3">2.4.1.-</ecNumber>
    </recommendedName>
</protein>
<keyword evidence="3" id="KW-0325">Glycoprotein</keyword>
<keyword evidence="3" id="KW-0812">Transmembrane</keyword>
<dbReference type="GO" id="GO:0005975">
    <property type="term" value="P:carbohydrate metabolic process"/>
    <property type="evidence" value="ECO:0007669"/>
    <property type="project" value="InterPro"/>
</dbReference>
<dbReference type="UniPathway" id="UPA00378"/>
<gene>
    <name evidence="4" type="ORF">OKA104_LOCUS49179</name>
</gene>
<evidence type="ECO:0000313" key="4">
    <source>
        <dbReference type="EMBL" id="CAF4358244.1"/>
    </source>
</evidence>
<comment type="caution">
    <text evidence="4">The sequence shown here is derived from an EMBL/GenBank/DDBJ whole genome shotgun (WGS) entry which is preliminary data.</text>
</comment>
<dbReference type="Pfam" id="PF01531">
    <property type="entry name" value="Glyco_transf_11"/>
    <property type="match status" value="1"/>
</dbReference>
<keyword evidence="3" id="KW-0735">Signal-anchor</keyword>
<sequence>TKPLSANNNTRFEAIKEHIKTICSVTWVGIHIRRGDFRRYLETRAGRTVSAIEYFDKAIAYFTKRYENRVLFIVASDDKSYCRKIFRNRQRIIVTPDTFTREVDLAVLSLCTDIIASSGTFSWWAAALAG</sequence>
<comment type="subcellular location">
    <subcellularLocation>
        <location evidence="3">Golgi apparatus</location>
        <location evidence="3">Golgi stack membrane</location>
        <topology evidence="3">Single-pass type II membrane protein</topology>
    </subcellularLocation>
</comment>
<feature type="non-terminal residue" evidence="4">
    <location>
        <position position="130"/>
    </location>
</feature>
<dbReference type="InterPro" id="IPR002516">
    <property type="entry name" value="Glyco_trans_11"/>
</dbReference>
<organism evidence="4 5">
    <name type="scientific">Adineta steineri</name>
    <dbReference type="NCBI Taxonomy" id="433720"/>
    <lineage>
        <taxon>Eukaryota</taxon>
        <taxon>Metazoa</taxon>
        <taxon>Spiralia</taxon>
        <taxon>Gnathifera</taxon>
        <taxon>Rotifera</taxon>
        <taxon>Eurotatoria</taxon>
        <taxon>Bdelloidea</taxon>
        <taxon>Adinetida</taxon>
        <taxon>Adinetidae</taxon>
        <taxon>Adineta</taxon>
    </lineage>
</organism>
<dbReference type="EMBL" id="CAJOAY010022525">
    <property type="protein sequence ID" value="CAF4358244.1"/>
    <property type="molecule type" value="Genomic_DNA"/>
</dbReference>
<reference evidence="4" key="1">
    <citation type="submission" date="2021-02" db="EMBL/GenBank/DDBJ databases">
        <authorList>
            <person name="Nowell W R."/>
        </authorList>
    </citation>
    <scope>NUCLEOTIDE SEQUENCE</scope>
</reference>
<proteinExistence type="inferred from homology"/>
<accession>A0A820LJ50</accession>
<dbReference type="PANTHER" id="PTHR11927:SF9">
    <property type="entry name" value="L-FUCOSYLTRANSFERASE"/>
    <property type="match status" value="1"/>
</dbReference>
<comment type="similarity">
    <text evidence="3">Belongs to the glycosyltransferase 11 family.</text>
</comment>
<dbReference type="EC" id="2.4.1.-" evidence="3"/>
<feature type="non-terminal residue" evidence="4">
    <location>
        <position position="1"/>
    </location>
</feature>
<evidence type="ECO:0000313" key="5">
    <source>
        <dbReference type="Proteomes" id="UP000663881"/>
    </source>
</evidence>
<comment type="pathway">
    <text evidence="3">Protein modification; protein glycosylation.</text>
</comment>
<dbReference type="GO" id="GO:0032580">
    <property type="term" value="C:Golgi cisterna membrane"/>
    <property type="evidence" value="ECO:0007669"/>
    <property type="project" value="UniProtKB-SubCell"/>
</dbReference>
<evidence type="ECO:0000256" key="2">
    <source>
        <dbReference type="ARBA" id="ARBA00022679"/>
    </source>
</evidence>
<keyword evidence="3" id="KW-0333">Golgi apparatus</keyword>
<keyword evidence="2 3" id="KW-0808">Transferase</keyword>
<dbReference type="CDD" id="cd11301">
    <property type="entry name" value="Fut1_Fut2_like"/>
    <property type="match status" value="1"/>
</dbReference>
<dbReference type="Proteomes" id="UP000663881">
    <property type="component" value="Unassembled WGS sequence"/>
</dbReference>
<dbReference type="PANTHER" id="PTHR11927">
    <property type="entry name" value="GALACTOSIDE 2-L-FUCOSYLTRANSFERASE"/>
    <property type="match status" value="1"/>
</dbReference>